<feature type="compositionally biased region" description="Polar residues" evidence="1">
    <location>
        <begin position="1"/>
        <end position="20"/>
    </location>
</feature>
<evidence type="ECO:0000256" key="1">
    <source>
        <dbReference type="SAM" id="MobiDB-lite"/>
    </source>
</evidence>
<evidence type="ECO:0000313" key="2">
    <source>
        <dbReference type="EMBL" id="KGN36078.1"/>
    </source>
</evidence>
<proteinExistence type="predicted"/>
<dbReference type="AlphaFoldDB" id="A0A0A0JG26"/>
<dbReference type="RefSeq" id="WP_035907394.1">
    <property type="nucleotide sequence ID" value="NZ_AVPK01000016.1"/>
</dbReference>
<gene>
    <name evidence="2" type="ORF">N803_09270</name>
</gene>
<feature type="region of interest" description="Disordered" evidence="1">
    <location>
        <begin position="1"/>
        <end position="26"/>
    </location>
</feature>
<dbReference type="STRING" id="1385521.N803_09270"/>
<comment type="caution">
    <text evidence="2">The sequence shown here is derived from an EMBL/GenBank/DDBJ whole genome shotgun (WGS) entry which is preliminary data.</text>
</comment>
<protein>
    <submittedName>
        <fullName evidence="2">Uncharacterized protein</fullName>
    </submittedName>
</protein>
<reference evidence="2 3" key="1">
    <citation type="submission" date="2013-08" db="EMBL/GenBank/DDBJ databases">
        <title>The genome sequence of Knoellia subterranea.</title>
        <authorList>
            <person name="Zhu W."/>
            <person name="Wang G."/>
        </authorList>
    </citation>
    <scope>NUCLEOTIDE SEQUENCE [LARGE SCALE GENOMIC DNA]</scope>
    <source>
        <strain evidence="2 3">KCTC 19937</strain>
    </source>
</reference>
<dbReference type="Proteomes" id="UP000030011">
    <property type="component" value="Unassembled WGS sequence"/>
</dbReference>
<dbReference type="OrthoDB" id="4843761at2"/>
<accession>A0A0A0JG26</accession>
<evidence type="ECO:0000313" key="3">
    <source>
        <dbReference type="Proteomes" id="UP000030011"/>
    </source>
</evidence>
<organism evidence="2 3">
    <name type="scientific">Knoellia subterranea KCTC 19937</name>
    <dbReference type="NCBI Taxonomy" id="1385521"/>
    <lineage>
        <taxon>Bacteria</taxon>
        <taxon>Bacillati</taxon>
        <taxon>Actinomycetota</taxon>
        <taxon>Actinomycetes</taxon>
        <taxon>Micrococcales</taxon>
        <taxon>Intrasporangiaceae</taxon>
        <taxon>Knoellia</taxon>
    </lineage>
</organism>
<name>A0A0A0JG26_9MICO</name>
<keyword evidence="3" id="KW-1185">Reference proteome</keyword>
<sequence length="59" mass="6427">MHPQTSTNQAGGTCASSTERSPIFPPRDADIETYRAWLARAAWPEVVFGARLPAPVTSR</sequence>
<dbReference type="EMBL" id="AVPK01000016">
    <property type="protein sequence ID" value="KGN36078.1"/>
    <property type="molecule type" value="Genomic_DNA"/>
</dbReference>